<sequence length="135" mass="16235">MKTTILNPKTEFLLGAGLDVLHFESREWMDTVDFWKDEVRFFNDLLKKKEVSKKNDPEYEMMLKNLDKVHTDLFDDLEVSIVEHEQLLSRIELAEEGLSDDDYRERHHEISLRMADFTKEFKAFKRVVFDYTKKL</sequence>
<accession>A0A5B7TPB1</accession>
<proteinExistence type="predicted"/>
<dbReference type="EMBL" id="CP040749">
    <property type="protein sequence ID" value="QCX38575.1"/>
    <property type="molecule type" value="Genomic_DNA"/>
</dbReference>
<dbReference type="OrthoDB" id="1202200at2"/>
<evidence type="ECO:0000313" key="2">
    <source>
        <dbReference type="Proteomes" id="UP000306229"/>
    </source>
</evidence>
<dbReference type="RefSeq" id="WP_138949470.1">
    <property type="nucleotide sequence ID" value="NZ_CP040749.1"/>
</dbReference>
<dbReference type="Proteomes" id="UP000306229">
    <property type="component" value="Chromosome"/>
</dbReference>
<dbReference type="KEGG" id="fbe:FF125_09075"/>
<name>A0A5B7TPB1_9FLAO</name>
<dbReference type="AlphaFoldDB" id="A0A5B7TPB1"/>
<keyword evidence="2" id="KW-1185">Reference proteome</keyword>
<reference evidence="1 2" key="1">
    <citation type="submission" date="2019-05" db="EMBL/GenBank/DDBJ databases">
        <title>Algicella ahnfeltiae gen. nov., sp. nov., a novel marine bacterium of the family Flavobacteriaceae isolated from a red alga.</title>
        <authorList>
            <person name="Nedashkovskaya O.I."/>
            <person name="Kukhlevskiy A.D."/>
            <person name="Kim S.-G."/>
            <person name="Zhukova N.V."/>
            <person name="Mikhailov V.V."/>
        </authorList>
    </citation>
    <scope>NUCLEOTIDE SEQUENCE [LARGE SCALE GENOMIC DNA]</scope>
    <source>
        <strain evidence="1 2">10Alg115</strain>
    </source>
</reference>
<protein>
    <submittedName>
        <fullName evidence="1">Uncharacterized protein</fullName>
    </submittedName>
</protein>
<gene>
    <name evidence="1" type="ORF">FF125_09075</name>
</gene>
<organism evidence="1 2">
    <name type="scientific">Aureibaculum algae</name>
    <dbReference type="NCBI Taxonomy" id="2584122"/>
    <lineage>
        <taxon>Bacteria</taxon>
        <taxon>Pseudomonadati</taxon>
        <taxon>Bacteroidota</taxon>
        <taxon>Flavobacteriia</taxon>
        <taxon>Flavobacteriales</taxon>
        <taxon>Flavobacteriaceae</taxon>
        <taxon>Aureibaculum</taxon>
    </lineage>
</organism>
<evidence type="ECO:0000313" key="1">
    <source>
        <dbReference type="EMBL" id="QCX38575.1"/>
    </source>
</evidence>